<keyword evidence="5" id="KW-1185">Reference proteome</keyword>
<protein>
    <submittedName>
        <fullName evidence="4">Two component regulator propeller</fullName>
    </submittedName>
</protein>
<evidence type="ECO:0000256" key="2">
    <source>
        <dbReference type="SAM" id="Phobius"/>
    </source>
</evidence>
<keyword evidence="1" id="KW-0597">Phosphoprotein</keyword>
<evidence type="ECO:0000313" key="5">
    <source>
        <dbReference type="Proteomes" id="UP000184522"/>
    </source>
</evidence>
<dbReference type="AlphaFoldDB" id="A0A1M5UBL5"/>
<gene>
    <name evidence="4" type="ORF">SAMN05444148_2429</name>
</gene>
<name>A0A1M5UBL5_9FLAO</name>
<dbReference type="InterPro" id="IPR015943">
    <property type="entry name" value="WD40/YVTN_repeat-like_dom_sf"/>
</dbReference>
<dbReference type="RefSeq" id="WP_073086790.1">
    <property type="nucleotide sequence ID" value="NZ_FQWS01000002.1"/>
</dbReference>
<feature type="transmembrane region" description="Helical" evidence="2">
    <location>
        <begin position="705"/>
        <end position="723"/>
    </location>
</feature>
<dbReference type="PANTHER" id="PTHR43547:SF2">
    <property type="entry name" value="HYBRID SIGNAL TRANSDUCTION HISTIDINE KINASE C"/>
    <property type="match status" value="1"/>
</dbReference>
<dbReference type="Gene3D" id="2.60.40.10">
    <property type="entry name" value="Immunoglobulins"/>
    <property type="match status" value="1"/>
</dbReference>
<dbReference type="Pfam" id="PF07495">
    <property type="entry name" value="Y_Y_Y"/>
    <property type="match status" value="1"/>
</dbReference>
<dbReference type="PANTHER" id="PTHR43547">
    <property type="entry name" value="TWO-COMPONENT HISTIDINE KINASE"/>
    <property type="match status" value="1"/>
</dbReference>
<keyword evidence="2" id="KW-1133">Transmembrane helix</keyword>
<dbReference type="SUPFAM" id="SSF63829">
    <property type="entry name" value="Calcium-dependent phosphotriesterase"/>
    <property type="match status" value="1"/>
</dbReference>
<dbReference type="GO" id="GO:0003677">
    <property type="term" value="F:DNA binding"/>
    <property type="evidence" value="ECO:0007669"/>
    <property type="project" value="InterPro"/>
</dbReference>
<dbReference type="EMBL" id="FQWS01000002">
    <property type="protein sequence ID" value="SHH60412.1"/>
    <property type="molecule type" value="Genomic_DNA"/>
</dbReference>
<dbReference type="Proteomes" id="UP000184522">
    <property type="component" value="Unassembled WGS sequence"/>
</dbReference>
<evidence type="ECO:0000259" key="3">
    <source>
        <dbReference type="SMART" id="SM00850"/>
    </source>
</evidence>
<dbReference type="STRING" id="1089305.SAMN05444148_2429"/>
<keyword evidence="2" id="KW-0812">Transmembrane</keyword>
<evidence type="ECO:0000256" key="1">
    <source>
        <dbReference type="ARBA" id="ARBA00022553"/>
    </source>
</evidence>
<dbReference type="OrthoDB" id="9809670at2"/>
<dbReference type="Gene3D" id="2.130.10.10">
    <property type="entry name" value="YVTN repeat-like/Quinoprotein amine dehydrogenase"/>
    <property type="match status" value="3"/>
</dbReference>
<keyword evidence="2" id="KW-0472">Membrane</keyword>
<accession>A0A1M5UBL5</accession>
<reference evidence="5" key="1">
    <citation type="submission" date="2016-11" db="EMBL/GenBank/DDBJ databases">
        <authorList>
            <person name="Varghese N."/>
            <person name="Submissions S."/>
        </authorList>
    </citation>
    <scope>NUCLEOTIDE SEQUENCE [LARGE SCALE GENOMIC DNA]</scope>
    <source>
        <strain evidence="5">DSM 25330</strain>
    </source>
</reference>
<dbReference type="Gene3D" id="2.40.50.1020">
    <property type="entry name" value="LytTr DNA-binding domain"/>
    <property type="match status" value="1"/>
</dbReference>
<dbReference type="Pfam" id="PF07494">
    <property type="entry name" value="Reg_prop"/>
    <property type="match status" value="1"/>
</dbReference>
<sequence>MKAIKSIFVLLLALQIGYSQTYIYEHFGVDEGFPSSEVYDVYQDKLGYIWFATDKGLSRFNGYEFKNYTTEDGLPGNTILDFYPQYDGKVFCFELHTRTLFYFDEVFDGFKIYPFNDILRKVITPNTTVKSIFTDKDGSLLLGGYLFKGFIKVSNDGNLEKIYNKDLHAHLPYLKRKNHTGIGILSDGNAFSAINHRYSEKNQLSIIPIENSITSRLDVIKLNDNQHVFIDHKLGIATKNKDVKYYETEQFPIGIQRISDSSFWVGYYSKGAEIRDTSGNILDSFLQKKSVSNFLIDAEGSYWFTTLDDGVYRVKNPKIKVYTNDNVVSLVKDDKGQLFLGYHNGNIARILNFNTELLYKGKNDRPAFVEFNSSKLEVHGASDFKMLNLSNKQEPTIFINGVRKLSEDVLNPLINVASNVFKMVEKDSIVYYDAGLRTEDVCAYKNNVLIATPSGLYIQKDNKIMPHQPSPLLKSRLYDLDTPKETNTVYMASQDNGVIVYNDSIYNITTSKGLTNNIVNEVHIENDSTVWACTNTGLNRIKFKSSNTFSVDTITKSDGLLSNDINDVEIINDTVWVATKRGLCFFKKDLIDKKDSVNVLSLNLKDVRVNKTKVDEKNIKLKHNQNSIDFEVEAVSHRNVDKIEYLYRLKEIDSSWSSTVNRTISFPSLSPGIYTFEAKAEVNNIENNLLTSYSFQIQPPFWKSWWFKTLAFIFVSGLFYLFFKLRVLSYNKDIIRELMRLAVKRLKRKEQFYKFRANGEDFKIPTHEILFVHSQGNYLDIVTLKKAYTIRCKIGDFISSTPDSLEYLRVHRSYIIRIDQVSSKGRNWVVIKDNKIPVGETYLKELENIKF</sequence>
<dbReference type="InterPro" id="IPR013783">
    <property type="entry name" value="Ig-like_fold"/>
</dbReference>
<organism evidence="4 5">
    <name type="scientific">Winogradskyella jejuensis</name>
    <dbReference type="NCBI Taxonomy" id="1089305"/>
    <lineage>
        <taxon>Bacteria</taxon>
        <taxon>Pseudomonadati</taxon>
        <taxon>Bacteroidota</taxon>
        <taxon>Flavobacteriia</taxon>
        <taxon>Flavobacteriales</taxon>
        <taxon>Flavobacteriaceae</taxon>
        <taxon>Winogradskyella</taxon>
    </lineage>
</organism>
<dbReference type="GO" id="GO:0000155">
    <property type="term" value="F:phosphorelay sensor kinase activity"/>
    <property type="evidence" value="ECO:0007669"/>
    <property type="project" value="TreeGrafter"/>
</dbReference>
<feature type="domain" description="HTH LytTR-type" evidence="3">
    <location>
        <begin position="759"/>
        <end position="851"/>
    </location>
</feature>
<dbReference type="SMART" id="SM00850">
    <property type="entry name" value="LytTR"/>
    <property type="match status" value="1"/>
</dbReference>
<dbReference type="InterPro" id="IPR011110">
    <property type="entry name" value="Reg_prop"/>
</dbReference>
<dbReference type="Pfam" id="PF04397">
    <property type="entry name" value="LytTR"/>
    <property type="match status" value="1"/>
</dbReference>
<proteinExistence type="predicted"/>
<dbReference type="InterPro" id="IPR007492">
    <property type="entry name" value="LytTR_DNA-bd_dom"/>
</dbReference>
<dbReference type="InterPro" id="IPR011123">
    <property type="entry name" value="Y_Y_Y"/>
</dbReference>
<evidence type="ECO:0000313" key="4">
    <source>
        <dbReference type="EMBL" id="SHH60412.1"/>
    </source>
</evidence>